<feature type="repeat" description="TPR" evidence="10">
    <location>
        <begin position="411"/>
        <end position="444"/>
    </location>
</feature>
<keyword evidence="3" id="KW-0677">Repeat</keyword>
<dbReference type="GO" id="GO:0030943">
    <property type="term" value="F:mitochondrion targeting sequence binding"/>
    <property type="evidence" value="ECO:0007669"/>
    <property type="project" value="TreeGrafter"/>
</dbReference>
<keyword evidence="5 10" id="KW-0802">TPR repeat</keyword>
<evidence type="ECO:0000256" key="12">
    <source>
        <dbReference type="SAM" id="Phobius"/>
    </source>
</evidence>
<reference evidence="14" key="1">
    <citation type="journal article" date="2017" name="Genome Biol.">
        <title>Comparative genomics reveals high biological diversity and specific adaptations in the industrially and medically important fungal genus Aspergillus.</title>
        <authorList>
            <person name="de Vries R.P."/>
            <person name="Riley R."/>
            <person name="Wiebenga A."/>
            <person name="Aguilar-Osorio G."/>
            <person name="Amillis S."/>
            <person name="Uchima C.A."/>
            <person name="Anderluh G."/>
            <person name="Asadollahi M."/>
            <person name="Askin M."/>
            <person name="Barry K."/>
            <person name="Battaglia E."/>
            <person name="Bayram O."/>
            <person name="Benocci T."/>
            <person name="Braus-Stromeyer S.A."/>
            <person name="Caldana C."/>
            <person name="Canovas D."/>
            <person name="Cerqueira G.C."/>
            <person name="Chen F."/>
            <person name="Chen W."/>
            <person name="Choi C."/>
            <person name="Clum A."/>
            <person name="Dos Santos R.A."/>
            <person name="Damasio A.R."/>
            <person name="Diallinas G."/>
            <person name="Emri T."/>
            <person name="Fekete E."/>
            <person name="Flipphi M."/>
            <person name="Freyberg S."/>
            <person name="Gallo A."/>
            <person name="Gournas C."/>
            <person name="Habgood R."/>
            <person name="Hainaut M."/>
            <person name="Harispe M.L."/>
            <person name="Henrissat B."/>
            <person name="Hilden K.S."/>
            <person name="Hope R."/>
            <person name="Hossain A."/>
            <person name="Karabika E."/>
            <person name="Karaffa L."/>
            <person name="Karanyi Z."/>
            <person name="Krasevec N."/>
            <person name="Kuo A."/>
            <person name="Kusch H."/>
            <person name="LaButti K."/>
            <person name="Lagendijk E.L."/>
            <person name="Lapidus A."/>
            <person name="Levasseur A."/>
            <person name="Lindquist E."/>
            <person name="Lipzen A."/>
            <person name="Logrieco A.F."/>
            <person name="MacCabe A."/>
            <person name="Maekelae M.R."/>
            <person name="Malavazi I."/>
            <person name="Melin P."/>
            <person name="Meyer V."/>
            <person name="Mielnichuk N."/>
            <person name="Miskei M."/>
            <person name="Molnar A.P."/>
            <person name="Mule G."/>
            <person name="Ngan C.Y."/>
            <person name="Orejas M."/>
            <person name="Orosz E."/>
            <person name="Ouedraogo J.P."/>
            <person name="Overkamp K.M."/>
            <person name="Park H.-S."/>
            <person name="Perrone G."/>
            <person name="Piumi F."/>
            <person name="Punt P.J."/>
            <person name="Ram A.F."/>
            <person name="Ramon A."/>
            <person name="Rauscher S."/>
            <person name="Record E."/>
            <person name="Riano-Pachon D.M."/>
            <person name="Robert V."/>
            <person name="Roehrig J."/>
            <person name="Ruller R."/>
            <person name="Salamov A."/>
            <person name="Salih N.S."/>
            <person name="Samson R.A."/>
            <person name="Sandor E."/>
            <person name="Sanguinetti M."/>
            <person name="Schuetze T."/>
            <person name="Sepcic K."/>
            <person name="Shelest E."/>
            <person name="Sherlock G."/>
            <person name="Sophianopoulou V."/>
            <person name="Squina F.M."/>
            <person name="Sun H."/>
            <person name="Susca A."/>
            <person name="Todd R.B."/>
            <person name="Tsang A."/>
            <person name="Unkles S.E."/>
            <person name="van de Wiele N."/>
            <person name="van Rossen-Uffink D."/>
            <person name="Oliveira J.V."/>
            <person name="Vesth T.C."/>
            <person name="Visser J."/>
            <person name="Yu J.-H."/>
            <person name="Zhou M."/>
            <person name="Andersen M.R."/>
            <person name="Archer D.B."/>
            <person name="Baker S.E."/>
            <person name="Benoit I."/>
            <person name="Brakhage A.A."/>
            <person name="Braus G.H."/>
            <person name="Fischer R."/>
            <person name="Frisvad J.C."/>
            <person name="Goldman G.H."/>
            <person name="Houbraken J."/>
            <person name="Oakley B."/>
            <person name="Pocsi I."/>
            <person name="Scazzocchio C."/>
            <person name="Seiboth B."/>
            <person name="vanKuyk P.A."/>
            <person name="Wortman J."/>
            <person name="Dyer P.S."/>
            <person name="Grigoriev I.V."/>
        </authorList>
    </citation>
    <scope>NUCLEOTIDE SEQUENCE [LARGE SCALE GENOMIC DNA]</scope>
    <source>
        <strain evidence="14">DTO 134E9</strain>
    </source>
</reference>
<dbReference type="Pfam" id="PF14559">
    <property type="entry name" value="TPR_19"/>
    <property type="match status" value="1"/>
</dbReference>
<sequence>MSSESPLPEAAKNVVVDTTSLPASSTSSVWDRISKWVSENKALVYTVAGVAVVVTSAGVVYYLSDSSRPATSPASAEKKRAKTQKRREEKKKKAEEKSKSASVQDEQPAKKTEEPAEELPEVDEATVGELSDETRKSYAAKLKAAGNKAYGLKDHTKAIELYGKAIICKPDPVFYSNRAACYNVLSDWEKVIEDTSAALAMDSEYVKALNRRATAYEHLEKFSEALLDFTASCIIDGFSNEVSRVALERLLKKVADKKGKAIIEAKGRKLPSPTFVSNYLGSFRSKPLPEGLEETVDLAEESGKGQLRKGLLAMAKKTGDGYEEAAAAFEKALELGDLGEFEALALNMRATFTYLEGNAESALADLNKSTELQPSLVQSYIKRASLHLELGNKETAADDFELAITHNKDDPDIYYHRAQLHFILGEFAEAAKDYQKSIDLDSNFIYSHIQLGVTQYKMGSVASAMATFRRSVKNFENVPDVYNYYGELLLDQQNFSEAIEKFDKAVEMEKQSKPMGINVLPLINKALALFQWKHDFSEAENLCQKALIIDPECDIAVGTMAQLLLQQGKVSQALKYFERAAELARTEAEIVNAISYAEATRTQLEVQEKYPQLAARLQGMGAGMGGPPGL</sequence>
<keyword evidence="2 12" id="KW-0812">Transmembrane</keyword>
<keyword evidence="6 12" id="KW-1133">Transmembrane helix</keyword>
<evidence type="ECO:0000256" key="3">
    <source>
        <dbReference type="ARBA" id="ARBA00022737"/>
    </source>
</evidence>
<evidence type="ECO:0000256" key="2">
    <source>
        <dbReference type="ARBA" id="ARBA00022692"/>
    </source>
</evidence>
<feature type="compositionally biased region" description="Basic residues" evidence="11">
    <location>
        <begin position="79"/>
        <end position="90"/>
    </location>
</feature>
<dbReference type="EMBL" id="KV878213">
    <property type="protein sequence ID" value="OJJ33789.1"/>
    <property type="molecule type" value="Genomic_DNA"/>
</dbReference>
<dbReference type="InterPro" id="IPR011990">
    <property type="entry name" value="TPR-like_helical_dom_sf"/>
</dbReference>
<dbReference type="Proteomes" id="UP000184383">
    <property type="component" value="Unassembled WGS sequence"/>
</dbReference>
<evidence type="ECO:0008006" key="15">
    <source>
        <dbReference type="Google" id="ProtNLM"/>
    </source>
</evidence>
<dbReference type="PROSITE" id="PS50005">
    <property type="entry name" value="TPR"/>
    <property type="match status" value="2"/>
</dbReference>
<dbReference type="OrthoDB" id="2942533at2759"/>
<dbReference type="InterPro" id="IPR005687">
    <property type="entry name" value="Tom70"/>
</dbReference>
<feature type="repeat" description="TPR" evidence="10">
    <location>
        <begin position="479"/>
        <end position="512"/>
    </location>
</feature>
<dbReference type="GO" id="GO:0005741">
    <property type="term" value="C:mitochondrial outer membrane"/>
    <property type="evidence" value="ECO:0007669"/>
    <property type="project" value="UniProtKB-SubCell"/>
</dbReference>
<evidence type="ECO:0000256" key="7">
    <source>
        <dbReference type="ARBA" id="ARBA00023128"/>
    </source>
</evidence>
<evidence type="ECO:0000256" key="5">
    <source>
        <dbReference type="ARBA" id="ARBA00022803"/>
    </source>
</evidence>
<dbReference type="PANTHER" id="PTHR46208:SF1">
    <property type="entry name" value="MITOCHONDRIAL IMPORT RECEPTOR SUBUNIT TOM70"/>
    <property type="match status" value="1"/>
</dbReference>
<evidence type="ECO:0000256" key="8">
    <source>
        <dbReference type="ARBA" id="ARBA00023136"/>
    </source>
</evidence>
<keyword evidence="14" id="KW-1185">Reference proteome</keyword>
<accession>A0A1L9RFT7</accession>
<dbReference type="GO" id="GO:0006886">
    <property type="term" value="P:intracellular protein transport"/>
    <property type="evidence" value="ECO:0007669"/>
    <property type="project" value="InterPro"/>
</dbReference>
<evidence type="ECO:0000256" key="10">
    <source>
        <dbReference type="PROSITE-ProRule" id="PRU00339"/>
    </source>
</evidence>
<dbReference type="Pfam" id="PF13432">
    <property type="entry name" value="TPR_16"/>
    <property type="match status" value="1"/>
</dbReference>
<evidence type="ECO:0000313" key="14">
    <source>
        <dbReference type="Proteomes" id="UP000184383"/>
    </source>
</evidence>
<dbReference type="STRING" id="1073089.A0A1L9RFT7"/>
<dbReference type="GO" id="GO:0045039">
    <property type="term" value="P:protein insertion into mitochondrial inner membrane"/>
    <property type="evidence" value="ECO:0007669"/>
    <property type="project" value="TreeGrafter"/>
</dbReference>
<evidence type="ECO:0000256" key="6">
    <source>
        <dbReference type="ARBA" id="ARBA00022989"/>
    </source>
</evidence>
<feature type="region of interest" description="Disordered" evidence="11">
    <location>
        <begin position="1"/>
        <end position="23"/>
    </location>
</feature>
<dbReference type="GO" id="GO:0030150">
    <property type="term" value="P:protein import into mitochondrial matrix"/>
    <property type="evidence" value="ECO:0007669"/>
    <property type="project" value="TreeGrafter"/>
</dbReference>
<dbReference type="Pfam" id="PF13181">
    <property type="entry name" value="TPR_8"/>
    <property type="match status" value="1"/>
</dbReference>
<comment type="subcellular location">
    <subcellularLocation>
        <location evidence="1">Mitochondrion outer membrane</location>
        <topology evidence="1">Single-pass membrane protein</topology>
    </subcellularLocation>
</comment>
<dbReference type="NCBIfam" id="TIGR00990">
    <property type="entry name" value="3a0801s09"/>
    <property type="match status" value="1"/>
</dbReference>
<feature type="region of interest" description="Disordered" evidence="11">
    <location>
        <begin position="65"/>
        <end position="130"/>
    </location>
</feature>
<feature type="compositionally biased region" description="Acidic residues" evidence="11">
    <location>
        <begin position="115"/>
        <end position="126"/>
    </location>
</feature>
<evidence type="ECO:0000256" key="11">
    <source>
        <dbReference type="SAM" id="MobiDB-lite"/>
    </source>
</evidence>
<proteinExistence type="inferred from homology"/>
<name>A0A1L9RFT7_ASPWE</name>
<dbReference type="GeneID" id="63753905"/>
<dbReference type="GO" id="GO:0015450">
    <property type="term" value="F:protein-transporting ATPase activity"/>
    <property type="evidence" value="ECO:0007669"/>
    <property type="project" value="InterPro"/>
</dbReference>
<feature type="transmembrane region" description="Helical" evidence="12">
    <location>
        <begin position="42"/>
        <end position="63"/>
    </location>
</feature>
<dbReference type="InterPro" id="IPR019734">
    <property type="entry name" value="TPR_rpt"/>
</dbReference>
<organism evidence="13 14">
    <name type="scientific">Aspergillus wentii DTO 134E9</name>
    <dbReference type="NCBI Taxonomy" id="1073089"/>
    <lineage>
        <taxon>Eukaryota</taxon>
        <taxon>Fungi</taxon>
        <taxon>Dikarya</taxon>
        <taxon>Ascomycota</taxon>
        <taxon>Pezizomycotina</taxon>
        <taxon>Eurotiomycetes</taxon>
        <taxon>Eurotiomycetidae</taxon>
        <taxon>Eurotiales</taxon>
        <taxon>Aspergillaceae</taxon>
        <taxon>Aspergillus</taxon>
        <taxon>Aspergillus subgen. Cremei</taxon>
    </lineage>
</organism>
<keyword evidence="8 12" id="KW-0472">Membrane</keyword>
<dbReference type="PANTHER" id="PTHR46208">
    <property type="entry name" value="MITOCHONDRIAL IMPORT RECEPTOR SUBUNIT TOM70"/>
    <property type="match status" value="1"/>
</dbReference>
<evidence type="ECO:0000256" key="9">
    <source>
        <dbReference type="ARBA" id="ARBA00038030"/>
    </source>
</evidence>
<dbReference type="SMART" id="SM00028">
    <property type="entry name" value="TPR"/>
    <property type="match status" value="10"/>
</dbReference>
<dbReference type="VEuPathDB" id="FungiDB:ASPWEDRAFT_544175"/>
<keyword evidence="4" id="KW-1000">Mitochondrion outer membrane</keyword>
<dbReference type="Gene3D" id="1.25.40.10">
    <property type="entry name" value="Tetratricopeptide repeat domain"/>
    <property type="match status" value="2"/>
</dbReference>
<comment type="similarity">
    <text evidence="9">Belongs to the Tom70 family.</text>
</comment>
<dbReference type="RefSeq" id="XP_040687465.1">
    <property type="nucleotide sequence ID" value="XM_040838057.1"/>
</dbReference>
<gene>
    <name evidence="13" type="ORF">ASPWEDRAFT_544175</name>
</gene>
<keyword evidence="7" id="KW-0496">Mitochondrion</keyword>
<dbReference type="Pfam" id="PF00515">
    <property type="entry name" value="TPR_1"/>
    <property type="match status" value="1"/>
</dbReference>
<feature type="compositionally biased region" description="Polar residues" evidence="11">
    <location>
        <begin position="65"/>
        <end position="74"/>
    </location>
</feature>
<evidence type="ECO:0000256" key="4">
    <source>
        <dbReference type="ARBA" id="ARBA00022787"/>
    </source>
</evidence>
<dbReference type="SUPFAM" id="SSF48452">
    <property type="entry name" value="TPR-like"/>
    <property type="match status" value="1"/>
</dbReference>
<dbReference type="AlphaFoldDB" id="A0A1L9RFT7"/>
<evidence type="ECO:0000313" key="13">
    <source>
        <dbReference type="EMBL" id="OJJ33789.1"/>
    </source>
</evidence>
<evidence type="ECO:0000256" key="1">
    <source>
        <dbReference type="ARBA" id="ARBA00004572"/>
    </source>
</evidence>
<protein>
    <recommendedName>
        <fullName evidence="15">Mitochondrial import receptor subunit tom-70</fullName>
    </recommendedName>
</protein>